<gene>
    <name evidence="1" type="ORF">V1525DRAFT_446707</name>
</gene>
<reference evidence="2" key="1">
    <citation type="journal article" date="2024" name="Front. Bioeng. Biotechnol.">
        <title>Genome-scale model development and genomic sequencing of the oleaginous clade Lipomyces.</title>
        <authorList>
            <person name="Czajka J.J."/>
            <person name="Han Y."/>
            <person name="Kim J."/>
            <person name="Mondo S.J."/>
            <person name="Hofstad B.A."/>
            <person name="Robles A."/>
            <person name="Haridas S."/>
            <person name="Riley R."/>
            <person name="LaButti K."/>
            <person name="Pangilinan J."/>
            <person name="Andreopoulos W."/>
            <person name="Lipzen A."/>
            <person name="Yan J."/>
            <person name="Wang M."/>
            <person name="Ng V."/>
            <person name="Grigoriev I.V."/>
            <person name="Spatafora J.W."/>
            <person name="Magnuson J.K."/>
            <person name="Baker S.E."/>
            <person name="Pomraning K.R."/>
        </authorList>
    </citation>
    <scope>NUCLEOTIDE SEQUENCE [LARGE SCALE GENOMIC DNA]</scope>
    <source>
        <strain evidence="2">CBS 7786</strain>
    </source>
</reference>
<proteinExistence type="predicted"/>
<sequence>MAFLSQTATPPQSIRRAWWKESSVYQIYPASFKDSNGDDWGDIPGIISKLDYIHSLGVDIVWLYIDPLYGTMADHDALIKGGMKYVLDLVAITQPTNTHGSRKVARAKTIHIVTGTSGALLDTMKTVIDSLQIIGSRDSQAPLGNGMSALKYTTSTYLPKGQPDLNWENSKVVGAVHNMIRFWLAREVNGVRFDVINCISKAPGTLFVYQGQEWAQANMPRDWSLEKYKDIEVLNHWKTVLHDHPNDKELQERIKQHYWLTGRDNGRTPVQWNGRDKYAGFTNENLREMPWMDIHPDHTAWNVESAANDNNSAFHYWRDVLVLRKKEKTCSSTVILDLDHEEVIAYVRTADNGRKALIVTNLSAKKSDHILEGLRNYSDANEIKFEDGLHWVLLRPYEIIVTLA</sequence>
<keyword evidence="2" id="KW-1185">Reference proteome</keyword>
<dbReference type="Proteomes" id="UP001433508">
    <property type="component" value="Unassembled WGS sequence"/>
</dbReference>
<name>A0ACC3SWY3_LIPKO</name>
<protein>
    <submittedName>
        <fullName evidence="1">Family 13 glycoside hydrolase</fullName>
    </submittedName>
</protein>
<accession>A0ACC3SWY3</accession>
<evidence type="ECO:0000313" key="1">
    <source>
        <dbReference type="EMBL" id="KAK9235282.1"/>
    </source>
</evidence>
<evidence type="ECO:0000313" key="2">
    <source>
        <dbReference type="Proteomes" id="UP001433508"/>
    </source>
</evidence>
<comment type="caution">
    <text evidence="1">The sequence shown here is derived from an EMBL/GenBank/DDBJ whole genome shotgun (WGS) entry which is preliminary data.</text>
</comment>
<dbReference type="EMBL" id="MU971422">
    <property type="protein sequence ID" value="KAK9235282.1"/>
    <property type="molecule type" value="Genomic_DNA"/>
</dbReference>
<organism evidence="1 2">
    <name type="scientific">Lipomyces kononenkoae</name>
    <name type="common">Yeast</name>
    <dbReference type="NCBI Taxonomy" id="34357"/>
    <lineage>
        <taxon>Eukaryota</taxon>
        <taxon>Fungi</taxon>
        <taxon>Dikarya</taxon>
        <taxon>Ascomycota</taxon>
        <taxon>Saccharomycotina</taxon>
        <taxon>Lipomycetes</taxon>
        <taxon>Lipomycetales</taxon>
        <taxon>Lipomycetaceae</taxon>
        <taxon>Lipomyces</taxon>
    </lineage>
</organism>
<keyword evidence="1" id="KW-0378">Hydrolase</keyword>